<name>A0ABR1EXT0_9ASCO</name>
<accession>A0ABR1EXT0</accession>
<dbReference type="InterPro" id="IPR011701">
    <property type="entry name" value="MFS"/>
</dbReference>
<gene>
    <name evidence="6" type="ORF">BZA70DRAFT_242908</name>
</gene>
<dbReference type="InterPro" id="IPR020846">
    <property type="entry name" value="MFS_dom"/>
</dbReference>
<dbReference type="InterPro" id="IPR050327">
    <property type="entry name" value="Proton-linked_MCT"/>
</dbReference>
<evidence type="ECO:0000256" key="2">
    <source>
        <dbReference type="ARBA" id="ARBA00006727"/>
    </source>
</evidence>
<dbReference type="Pfam" id="PF07690">
    <property type="entry name" value="MFS_1"/>
    <property type="match status" value="1"/>
</dbReference>
<feature type="region of interest" description="Disordered" evidence="3">
    <location>
        <begin position="1"/>
        <end position="38"/>
    </location>
</feature>
<dbReference type="RefSeq" id="XP_064765449.1">
    <property type="nucleotide sequence ID" value="XM_064910580.1"/>
</dbReference>
<proteinExistence type="inferred from homology"/>
<keyword evidence="4" id="KW-1133">Transmembrane helix</keyword>
<feature type="transmembrane region" description="Helical" evidence="4">
    <location>
        <begin position="95"/>
        <end position="114"/>
    </location>
</feature>
<dbReference type="GeneID" id="90036092"/>
<dbReference type="PANTHER" id="PTHR11360:SF234">
    <property type="entry name" value="MFS-TYPE TRANSPORTER DBAD-RELATED"/>
    <property type="match status" value="1"/>
</dbReference>
<comment type="subcellular location">
    <subcellularLocation>
        <location evidence="1">Membrane</location>
        <topology evidence="1">Multi-pass membrane protein</topology>
    </subcellularLocation>
</comment>
<organism evidence="6 7">
    <name type="scientific">Myxozyma melibiosi</name>
    <dbReference type="NCBI Taxonomy" id="54550"/>
    <lineage>
        <taxon>Eukaryota</taxon>
        <taxon>Fungi</taxon>
        <taxon>Dikarya</taxon>
        <taxon>Ascomycota</taxon>
        <taxon>Saccharomycotina</taxon>
        <taxon>Lipomycetes</taxon>
        <taxon>Lipomycetales</taxon>
        <taxon>Lipomycetaceae</taxon>
        <taxon>Myxozyma</taxon>
    </lineage>
</organism>
<dbReference type="PROSITE" id="PS50850">
    <property type="entry name" value="MFS"/>
    <property type="match status" value="1"/>
</dbReference>
<keyword evidence="4" id="KW-0472">Membrane</keyword>
<protein>
    <submittedName>
        <fullName evidence="6">Major facilitator superfamily domain-containing protein</fullName>
    </submittedName>
</protein>
<dbReference type="InterPro" id="IPR036259">
    <property type="entry name" value="MFS_trans_sf"/>
</dbReference>
<feature type="transmembrane region" description="Helical" evidence="4">
    <location>
        <begin position="251"/>
        <end position="272"/>
    </location>
</feature>
<feature type="transmembrane region" description="Helical" evidence="4">
    <location>
        <begin position="415"/>
        <end position="435"/>
    </location>
</feature>
<evidence type="ECO:0000313" key="7">
    <source>
        <dbReference type="Proteomes" id="UP001498771"/>
    </source>
</evidence>
<feature type="transmembrane region" description="Helical" evidence="4">
    <location>
        <begin position="346"/>
        <end position="363"/>
    </location>
</feature>
<sequence length="444" mass="47648">MTVDAEKQDTTLTVSPYEEGSSASNSVDGLPKDEQSPPEINTAALEVPDGGLVAWMQVSGSFLLFTNSWGILNSFGVFETYYVSINLSGKSSSQIAWIGSLQAFLLLIVGIFSGPFFDLGFFRPLMLTGSIIVVLGLVFTSLCKEYWQLILAQGILTGIGCGLFFVPSVAIVPQYFDKKRALALGIAASGSSVGGVIYPIIFHKLHAKIGFGWSIRVIALIVLVTQTYVVAIMRTRVKQPRKRVKASKSVIVYPPFLAFVGFGFFGFMGVYIPFFYMEGFSLLKGIFDADMSFYTLAIMNAASTFGRLLPNALADKIGPFNVLVPCLVATSVLMFCWIPATDKAGVILISILYGFFSGSIISLSAPCMSVMTPDIAILGTRMGVLFAISSLGLLVGTPVAGQLLKTHLQFEAPALFGGSVLILSAILLTVSRLLYTGPVLMAKA</sequence>
<keyword evidence="4" id="KW-0812">Transmembrane</keyword>
<evidence type="ECO:0000256" key="1">
    <source>
        <dbReference type="ARBA" id="ARBA00004141"/>
    </source>
</evidence>
<evidence type="ECO:0000256" key="4">
    <source>
        <dbReference type="SAM" id="Phobius"/>
    </source>
</evidence>
<feature type="transmembrane region" description="Helical" evidence="4">
    <location>
        <begin position="121"/>
        <end position="140"/>
    </location>
</feature>
<feature type="transmembrane region" description="Helical" evidence="4">
    <location>
        <begin position="292"/>
        <end position="310"/>
    </location>
</feature>
<feature type="domain" description="Major facilitator superfamily (MFS) profile" evidence="5">
    <location>
        <begin position="53"/>
        <end position="443"/>
    </location>
</feature>
<reference evidence="6 7" key="1">
    <citation type="submission" date="2024-03" db="EMBL/GenBank/DDBJ databases">
        <title>Genome-scale model development and genomic sequencing of the oleaginous clade Lipomyces.</title>
        <authorList>
            <consortium name="Lawrence Berkeley National Laboratory"/>
            <person name="Czajka J.J."/>
            <person name="Han Y."/>
            <person name="Kim J."/>
            <person name="Mondo S.J."/>
            <person name="Hofstad B.A."/>
            <person name="Robles A."/>
            <person name="Haridas S."/>
            <person name="Riley R."/>
            <person name="LaButti K."/>
            <person name="Pangilinan J."/>
            <person name="Andreopoulos W."/>
            <person name="Lipzen A."/>
            <person name="Yan J."/>
            <person name="Wang M."/>
            <person name="Ng V."/>
            <person name="Grigoriev I.V."/>
            <person name="Spatafora J.W."/>
            <person name="Magnuson J.K."/>
            <person name="Baker S.E."/>
            <person name="Pomraning K.R."/>
        </authorList>
    </citation>
    <scope>NUCLEOTIDE SEQUENCE [LARGE SCALE GENOMIC DNA]</scope>
    <source>
        <strain evidence="6 7">Phaff 52-87</strain>
    </source>
</reference>
<feature type="transmembrane region" description="Helical" evidence="4">
    <location>
        <begin position="146"/>
        <end position="169"/>
    </location>
</feature>
<feature type="transmembrane region" description="Helical" evidence="4">
    <location>
        <begin position="322"/>
        <end position="340"/>
    </location>
</feature>
<evidence type="ECO:0000313" key="6">
    <source>
        <dbReference type="EMBL" id="KAK7202416.1"/>
    </source>
</evidence>
<dbReference type="PANTHER" id="PTHR11360">
    <property type="entry name" value="MONOCARBOXYLATE TRANSPORTER"/>
    <property type="match status" value="1"/>
</dbReference>
<dbReference type="Gene3D" id="1.20.1250.20">
    <property type="entry name" value="MFS general substrate transporter like domains"/>
    <property type="match status" value="2"/>
</dbReference>
<dbReference type="SUPFAM" id="SSF103473">
    <property type="entry name" value="MFS general substrate transporter"/>
    <property type="match status" value="1"/>
</dbReference>
<dbReference type="Proteomes" id="UP001498771">
    <property type="component" value="Unassembled WGS sequence"/>
</dbReference>
<comment type="similarity">
    <text evidence="2">Belongs to the major facilitator superfamily. Monocarboxylate porter (TC 2.A.1.13) family.</text>
</comment>
<feature type="transmembrane region" description="Helical" evidence="4">
    <location>
        <begin position="181"/>
        <end position="201"/>
    </location>
</feature>
<keyword evidence="7" id="KW-1185">Reference proteome</keyword>
<evidence type="ECO:0000259" key="5">
    <source>
        <dbReference type="PROSITE" id="PS50850"/>
    </source>
</evidence>
<evidence type="ECO:0000256" key="3">
    <source>
        <dbReference type="SAM" id="MobiDB-lite"/>
    </source>
</evidence>
<feature type="transmembrane region" description="Helical" evidence="4">
    <location>
        <begin position="62"/>
        <end position="83"/>
    </location>
</feature>
<feature type="transmembrane region" description="Helical" evidence="4">
    <location>
        <begin position="375"/>
        <end position="395"/>
    </location>
</feature>
<dbReference type="EMBL" id="JBBJBU010000018">
    <property type="protein sequence ID" value="KAK7202416.1"/>
    <property type="molecule type" value="Genomic_DNA"/>
</dbReference>
<comment type="caution">
    <text evidence="6">The sequence shown here is derived from an EMBL/GenBank/DDBJ whole genome shotgun (WGS) entry which is preliminary data.</text>
</comment>
<feature type="transmembrane region" description="Helical" evidence="4">
    <location>
        <begin position="213"/>
        <end position="231"/>
    </location>
</feature>